<dbReference type="Pfam" id="PF17763">
    <property type="entry name" value="Asparaginase_C"/>
    <property type="match status" value="1"/>
</dbReference>
<dbReference type="SMART" id="SM00870">
    <property type="entry name" value="Asparaginase"/>
    <property type="match status" value="1"/>
</dbReference>
<dbReference type="OrthoDB" id="9788068at2"/>
<keyword evidence="2" id="KW-0378">Hydrolase</keyword>
<evidence type="ECO:0000259" key="8">
    <source>
        <dbReference type="Pfam" id="PF17763"/>
    </source>
</evidence>
<evidence type="ECO:0000256" key="3">
    <source>
        <dbReference type="PIRSR" id="PIRSR001220-1"/>
    </source>
</evidence>
<dbReference type="InterPro" id="IPR004550">
    <property type="entry name" value="AsnASE_II"/>
</dbReference>
<dbReference type="SFLD" id="SFLDS00057">
    <property type="entry name" value="Glutaminase/Asparaginase"/>
    <property type="match status" value="1"/>
</dbReference>
<feature type="active site" description="O-isoaspartyl threonine intermediate" evidence="3">
    <location>
        <position position="12"/>
    </location>
</feature>
<dbReference type="InterPro" id="IPR027473">
    <property type="entry name" value="L-asparaginase_C"/>
</dbReference>
<reference evidence="9 10" key="1">
    <citation type="submission" date="2019-03" db="EMBL/GenBank/DDBJ databases">
        <authorList>
            <person name="Zhang S."/>
        </authorList>
    </citation>
    <scope>NUCLEOTIDE SEQUENCE [LARGE SCALE GENOMIC DNA]</scope>
    <source>
        <strain evidence="9 10">S4J41</strain>
    </source>
</reference>
<evidence type="ECO:0000256" key="6">
    <source>
        <dbReference type="PROSITE-ProRule" id="PRU10100"/>
    </source>
</evidence>
<dbReference type="InterPro" id="IPR006034">
    <property type="entry name" value="Asparaginase/glutaminase-like"/>
</dbReference>
<accession>A0A4R5EYZ5</accession>
<dbReference type="GO" id="GO:0004067">
    <property type="term" value="F:asparaginase activity"/>
    <property type="evidence" value="ECO:0007669"/>
    <property type="project" value="UniProtKB-UniRule"/>
</dbReference>
<evidence type="ECO:0000256" key="5">
    <source>
        <dbReference type="PROSITE-ProRule" id="PRU10099"/>
    </source>
</evidence>
<dbReference type="InterPro" id="IPR020827">
    <property type="entry name" value="Asparaginase/glutaminase_AS1"/>
</dbReference>
<dbReference type="CDD" id="cd08964">
    <property type="entry name" value="L-asparaginase_II"/>
    <property type="match status" value="1"/>
</dbReference>
<evidence type="ECO:0000256" key="2">
    <source>
        <dbReference type="ARBA" id="ARBA00022801"/>
    </source>
</evidence>
<dbReference type="InterPro" id="IPR036152">
    <property type="entry name" value="Asp/glu_Ase-like_sf"/>
</dbReference>
<dbReference type="SUPFAM" id="SSF53774">
    <property type="entry name" value="Glutaminase/Asparaginase"/>
    <property type="match status" value="1"/>
</dbReference>
<dbReference type="PRINTS" id="PR00139">
    <property type="entry name" value="ASNGLNASE"/>
</dbReference>
<evidence type="ECO:0000256" key="1">
    <source>
        <dbReference type="ARBA" id="ARBA00010518"/>
    </source>
</evidence>
<dbReference type="InterPro" id="IPR027475">
    <property type="entry name" value="Asparaginase/glutaminase_AS2"/>
</dbReference>
<evidence type="ECO:0000256" key="4">
    <source>
        <dbReference type="PIRSR" id="PIRSR001220-2"/>
    </source>
</evidence>
<feature type="active site" evidence="5">
    <location>
        <position position="12"/>
    </location>
</feature>
<dbReference type="InterPro" id="IPR037152">
    <property type="entry name" value="L-asparaginase_N_sf"/>
</dbReference>
<feature type="domain" description="Asparaginase/glutaminase C-terminal" evidence="8">
    <location>
        <begin position="208"/>
        <end position="316"/>
    </location>
</feature>
<dbReference type="PIRSF" id="PIRSF001220">
    <property type="entry name" value="L-ASNase_gatD"/>
    <property type="match status" value="1"/>
</dbReference>
<dbReference type="EMBL" id="SMFP01000002">
    <property type="protein sequence ID" value="TDE40348.1"/>
    <property type="molecule type" value="Genomic_DNA"/>
</dbReference>
<protein>
    <submittedName>
        <fullName evidence="9">Asparaginase</fullName>
    </submittedName>
</protein>
<dbReference type="Pfam" id="PF00710">
    <property type="entry name" value="Asparaginase"/>
    <property type="match status" value="1"/>
</dbReference>
<keyword evidence="10" id="KW-1185">Reference proteome</keyword>
<feature type="binding site" evidence="4">
    <location>
        <begin position="89"/>
        <end position="90"/>
    </location>
    <ligand>
        <name>substrate</name>
    </ligand>
</feature>
<feature type="active site" evidence="6">
    <location>
        <position position="89"/>
    </location>
</feature>
<feature type="binding site" evidence="4">
    <location>
        <position position="56"/>
    </location>
    <ligand>
        <name>substrate</name>
    </ligand>
</feature>
<dbReference type="InterPro" id="IPR027474">
    <property type="entry name" value="L-asparaginase_N"/>
</dbReference>
<dbReference type="PROSITE" id="PS51732">
    <property type="entry name" value="ASN_GLN_ASE_3"/>
    <property type="match status" value="1"/>
</dbReference>
<evidence type="ECO:0000259" key="7">
    <source>
        <dbReference type="Pfam" id="PF00710"/>
    </source>
</evidence>
<comment type="caution">
    <text evidence="9">The sequence shown here is derived from an EMBL/GenBank/DDBJ whole genome shotgun (WGS) entry which is preliminary data.</text>
</comment>
<dbReference type="Proteomes" id="UP000294662">
    <property type="component" value="Unassembled WGS sequence"/>
</dbReference>
<organism evidence="9 10">
    <name type="scientific">Antarcticimicrobium sediminis</name>
    <dbReference type="NCBI Taxonomy" id="2546227"/>
    <lineage>
        <taxon>Bacteria</taxon>
        <taxon>Pseudomonadati</taxon>
        <taxon>Pseudomonadota</taxon>
        <taxon>Alphaproteobacteria</taxon>
        <taxon>Rhodobacterales</taxon>
        <taxon>Paracoccaceae</taxon>
        <taxon>Antarcticimicrobium</taxon>
    </lineage>
</organism>
<proteinExistence type="inferred from homology"/>
<feature type="domain" description="L-asparaginase N-terminal" evidence="7">
    <location>
        <begin position="3"/>
        <end position="193"/>
    </location>
</feature>
<dbReference type="PROSITE" id="PS00917">
    <property type="entry name" value="ASN_GLN_ASE_2"/>
    <property type="match status" value="1"/>
</dbReference>
<dbReference type="RefSeq" id="WP_132827605.1">
    <property type="nucleotide sequence ID" value="NZ_SMFP01000002.1"/>
</dbReference>
<dbReference type="PIRSF" id="PIRSF500176">
    <property type="entry name" value="L_ASNase"/>
    <property type="match status" value="1"/>
</dbReference>
<gene>
    <name evidence="9" type="ORF">E1B25_05200</name>
</gene>
<dbReference type="AlphaFoldDB" id="A0A4R5EYZ5"/>
<sequence>MKHVTLIATGGTIASAQDKTGGAVCAGLTGETLLSSLHSPLDGIAVSVENFEAAGSYALDLETIHRLCRRIDDVLADDAVEGVVVTHGTDTMEESAFLAWLLVQSDKPVVFTGAQRHAGQPDTDGPRNIHDALCAAASTDLIGVGAVILFEGDIHGARYVTKAHTARVDTFRSVGKGKLGEVDHGVVHLYARPAQQRLALDTPALDPDVELIALGLGTTPRLMALAAEAGATGIVLSAFGRGNAPKGFADETARLVARGLPVVVASRCHDGRTRAVYGSDSGGVTLVENGALLAGDLSAVKARLLLSVLVGKGLSKGGLAVAFELYS</sequence>
<dbReference type="PROSITE" id="PS00144">
    <property type="entry name" value="ASN_GLN_ASE_1"/>
    <property type="match status" value="1"/>
</dbReference>
<dbReference type="Gene3D" id="3.40.50.40">
    <property type="match status" value="1"/>
</dbReference>
<dbReference type="GO" id="GO:0006528">
    <property type="term" value="P:asparagine metabolic process"/>
    <property type="evidence" value="ECO:0007669"/>
    <property type="project" value="InterPro"/>
</dbReference>
<dbReference type="PANTHER" id="PTHR11707:SF28">
    <property type="entry name" value="60 KDA LYSOPHOSPHOLIPASE"/>
    <property type="match status" value="1"/>
</dbReference>
<comment type="similarity">
    <text evidence="1">Belongs to the asparaginase 1 family.</text>
</comment>
<dbReference type="Gene3D" id="3.40.50.1170">
    <property type="entry name" value="L-asparaginase, N-terminal domain"/>
    <property type="match status" value="1"/>
</dbReference>
<dbReference type="PANTHER" id="PTHR11707">
    <property type="entry name" value="L-ASPARAGINASE"/>
    <property type="match status" value="1"/>
</dbReference>
<dbReference type="InterPro" id="IPR040919">
    <property type="entry name" value="Asparaginase_C"/>
</dbReference>
<evidence type="ECO:0000313" key="9">
    <source>
        <dbReference type="EMBL" id="TDE40348.1"/>
    </source>
</evidence>
<evidence type="ECO:0000313" key="10">
    <source>
        <dbReference type="Proteomes" id="UP000294662"/>
    </source>
</evidence>
<name>A0A4R5EYZ5_9RHOB</name>